<protein>
    <submittedName>
        <fullName evidence="1">Uncharacterized protein</fullName>
    </submittedName>
</protein>
<keyword evidence="2" id="KW-1185">Reference proteome</keyword>
<dbReference type="EMBL" id="JAAIUW010000001">
    <property type="protein sequence ID" value="KAF7844251.1"/>
    <property type="molecule type" value="Genomic_DNA"/>
</dbReference>
<accession>A0A834XI03</accession>
<dbReference type="Proteomes" id="UP000634136">
    <property type="component" value="Unassembled WGS sequence"/>
</dbReference>
<comment type="caution">
    <text evidence="1">The sequence shown here is derived from an EMBL/GenBank/DDBJ whole genome shotgun (WGS) entry which is preliminary data.</text>
</comment>
<evidence type="ECO:0000313" key="1">
    <source>
        <dbReference type="EMBL" id="KAF7844251.1"/>
    </source>
</evidence>
<gene>
    <name evidence="1" type="ORF">G2W53_001156</name>
</gene>
<reference evidence="1" key="1">
    <citation type="submission" date="2020-09" db="EMBL/GenBank/DDBJ databases">
        <title>Genome-Enabled Discovery of Anthraquinone Biosynthesis in Senna tora.</title>
        <authorList>
            <person name="Kang S.-H."/>
            <person name="Pandey R.P."/>
            <person name="Lee C.-M."/>
            <person name="Sim J.-S."/>
            <person name="Jeong J.-T."/>
            <person name="Choi B.-S."/>
            <person name="Jung M."/>
            <person name="Ginzburg D."/>
            <person name="Zhao K."/>
            <person name="Won S.Y."/>
            <person name="Oh T.-J."/>
            <person name="Yu Y."/>
            <person name="Kim N.-H."/>
            <person name="Lee O.R."/>
            <person name="Lee T.-H."/>
            <person name="Bashyal P."/>
            <person name="Kim T.-S."/>
            <person name="Lee W.-H."/>
            <person name="Kawkins C."/>
            <person name="Kim C.-K."/>
            <person name="Kim J.S."/>
            <person name="Ahn B.O."/>
            <person name="Rhee S.Y."/>
            <person name="Sohng J.K."/>
        </authorList>
    </citation>
    <scope>NUCLEOTIDE SEQUENCE</scope>
    <source>
        <tissue evidence="1">Leaf</tissue>
    </source>
</reference>
<organism evidence="1 2">
    <name type="scientific">Senna tora</name>
    <dbReference type="NCBI Taxonomy" id="362788"/>
    <lineage>
        <taxon>Eukaryota</taxon>
        <taxon>Viridiplantae</taxon>
        <taxon>Streptophyta</taxon>
        <taxon>Embryophyta</taxon>
        <taxon>Tracheophyta</taxon>
        <taxon>Spermatophyta</taxon>
        <taxon>Magnoliopsida</taxon>
        <taxon>eudicotyledons</taxon>
        <taxon>Gunneridae</taxon>
        <taxon>Pentapetalae</taxon>
        <taxon>rosids</taxon>
        <taxon>fabids</taxon>
        <taxon>Fabales</taxon>
        <taxon>Fabaceae</taxon>
        <taxon>Caesalpinioideae</taxon>
        <taxon>Cassia clade</taxon>
        <taxon>Senna</taxon>
    </lineage>
</organism>
<sequence length="153" mass="17425">MDCEPAKKDGNQGARVTSKKLGSWFHASVMGKKVAEPRSHHDIRNKVLVHEKGVEADSDKQVAEAMLEVGVGDGFDKEDCLEEMNSVVKTLTSQIIEIDKQPTGRWDERTRRRVEKTKLTLLGKRWKKFVRGKENVGQCVDSKKRMLHHISQM</sequence>
<dbReference type="AlphaFoldDB" id="A0A834XI03"/>
<evidence type="ECO:0000313" key="2">
    <source>
        <dbReference type="Proteomes" id="UP000634136"/>
    </source>
</evidence>
<name>A0A834XI03_9FABA</name>
<proteinExistence type="predicted"/>